<comment type="caution">
    <text evidence="4">The sequence shown here is derived from an EMBL/GenBank/DDBJ whole genome shotgun (WGS) entry which is preliminary data.</text>
</comment>
<dbReference type="Gene3D" id="3.40.50.300">
    <property type="entry name" value="P-loop containing nucleotide triphosphate hydrolases"/>
    <property type="match status" value="1"/>
</dbReference>
<protein>
    <submittedName>
        <fullName evidence="4">NACHT domain-containing protein</fullName>
    </submittedName>
</protein>
<proteinExistence type="predicted"/>
<evidence type="ECO:0000259" key="3">
    <source>
        <dbReference type="SMART" id="SM00382"/>
    </source>
</evidence>
<evidence type="ECO:0000256" key="2">
    <source>
        <dbReference type="SAM" id="Phobius"/>
    </source>
</evidence>
<dbReference type="InterPro" id="IPR003593">
    <property type="entry name" value="AAA+_ATPase"/>
</dbReference>
<accession>A0ABV0ATB3</accession>
<name>A0ABV0ATB3_9ACTN</name>
<dbReference type="InterPro" id="IPR027417">
    <property type="entry name" value="P-loop_NTPase"/>
</dbReference>
<feature type="compositionally biased region" description="Low complexity" evidence="1">
    <location>
        <begin position="510"/>
        <end position="549"/>
    </location>
</feature>
<dbReference type="SMART" id="SM00382">
    <property type="entry name" value="AAA"/>
    <property type="match status" value="1"/>
</dbReference>
<dbReference type="RefSeq" id="WP_346228460.1">
    <property type="nucleotide sequence ID" value="NZ_JBDJAW010000024.1"/>
</dbReference>
<keyword evidence="2" id="KW-0472">Membrane</keyword>
<reference evidence="4 5" key="1">
    <citation type="submission" date="2024-05" db="EMBL/GenBank/DDBJ databases">
        <title>Microbispora sp.ZYX-F-249.</title>
        <authorList>
            <person name="Xie H."/>
        </authorList>
    </citation>
    <scope>NUCLEOTIDE SEQUENCE [LARGE SCALE GENOMIC DNA]</scope>
    <source>
        <strain evidence="4 5">ZYX-F-249</strain>
    </source>
</reference>
<dbReference type="Proteomes" id="UP001447516">
    <property type="component" value="Unassembled WGS sequence"/>
</dbReference>
<keyword evidence="2" id="KW-0812">Transmembrane</keyword>
<dbReference type="InterPro" id="IPR007111">
    <property type="entry name" value="NACHT_NTPase"/>
</dbReference>
<keyword evidence="5" id="KW-1185">Reference proteome</keyword>
<evidence type="ECO:0000313" key="5">
    <source>
        <dbReference type="Proteomes" id="UP001447516"/>
    </source>
</evidence>
<feature type="region of interest" description="Disordered" evidence="1">
    <location>
        <begin position="506"/>
        <end position="549"/>
    </location>
</feature>
<feature type="transmembrane region" description="Helical" evidence="2">
    <location>
        <begin position="42"/>
        <end position="60"/>
    </location>
</feature>
<organism evidence="4 5">
    <name type="scientific">Microbispora maris</name>
    <dbReference type="NCBI Taxonomy" id="3144104"/>
    <lineage>
        <taxon>Bacteria</taxon>
        <taxon>Bacillati</taxon>
        <taxon>Actinomycetota</taxon>
        <taxon>Actinomycetes</taxon>
        <taxon>Streptosporangiales</taxon>
        <taxon>Streptosporangiaceae</taxon>
        <taxon>Microbispora</taxon>
    </lineage>
</organism>
<dbReference type="Pfam" id="PF05729">
    <property type="entry name" value="NACHT"/>
    <property type="match status" value="1"/>
</dbReference>
<sequence>MGGDRWRGRFSAGACVLLLIVAGLVLWRGVQTAKFEFGDVDPASLVVGLVALALAVWAGWQSAQAQRVGDTDTVAWADRLAQAVLVAETRQRDQLLGDAGRTIDVAFTPRPAPAHNARGAMPHGALADVTGYFGDLCPQRLVITGPPGAGKTVLAVELILGMLERRKPGGPVPVRISAAGWNPDDGMQSWLVAHLMRTFQMQERAAVALVEAYQVIAVIDGLDEMDSADEPGYGSRAGRALRVLNRYQQGRDKARLVLTCRTGQYQALTAGQVWARDAARIELGPVTPAQAGTFIEAAAGTDQLTRWQPVLHALNHPGHPLAGALATPWRLTLAVTVYQQRHPATGAYLRDPADLTTGHGTTEQIGAHLLDLFIDSATAAATAAGRNPRGYRPDRVRAWLTELAVYLTSNATRPLVAGRSLSSTDLVLHELWPLAGDRPRTLTRLLAAVVLLALTPLAAALHSRPLSLIVLLVIGGGLIAAWRDHPWPDPANIDLTQLKTRRGRWNSPFGWRSGSRAGSRSRPGSGSRAGSGSRSGSRPGSWRGSKLPV</sequence>
<keyword evidence="2" id="KW-1133">Transmembrane helix</keyword>
<feature type="domain" description="AAA+ ATPase" evidence="3">
    <location>
        <begin position="137"/>
        <end position="287"/>
    </location>
</feature>
<evidence type="ECO:0000256" key="1">
    <source>
        <dbReference type="SAM" id="MobiDB-lite"/>
    </source>
</evidence>
<dbReference type="SUPFAM" id="SSF52540">
    <property type="entry name" value="P-loop containing nucleoside triphosphate hydrolases"/>
    <property type="match status" value="1"/>
</dbReference>
<dbReference type="EMBL" id="JBDJAW010000024">
    <property type="protein sequence ID" value="MEN3538519.1"/>
    <property type="molecule type" value="Genomic_DNA"/>
</dbReference>
<gene>
    <name evidence="4" type="ORF">AAH991_25640</name>
</gene>
<evidence type="ECO:0000313" key="4">
    <source>
        <dbReference type="EMBL" id="MEN3538519.1"/>
    </source>
</evidence>